<evidence type="ECO:0000313" key="14">
    <source>
        <dbReference type="Proteomes" id="UP000179769"/>
    </source>
</evidence>
<dbReference type="GO" id="GO:0005576">
    <property type="term" value="C:extracellular region"/>
    <property type="evidence" value="ECO:0007669"/>
    <property type="project" value="UniProtKB-SubCell"/>
</dbReference>
<dbReference type="EC" id="4.2.2.2" evidence="5 10"/>
<dbReference type="InterPro" id="IPR004898">
    <property type="entry name" value="Pectate_lyase_PlyH/PlyE-like"/>
</dbReference>
<feature type="region of interest" description="Disordered" evidence="11">
    <location>
        <begin position="64"/>
        <end position="181"/>
    </location>
</feature>
<dbReference type="PANTHER" id="PTHR33407:SF9">
    <property type="entry name" value="PECTATE LYASE F-RELATED"/>
    <property type="match status" value="1"/>
</dbReference>
<gene>
    <name evidence="13" type="ORF">BBK14_08180</name>
</gene>
<evidence type="ECO:0000256" key="6">
    <source>
        <dbReference type="ARBA" id="ARBA00022525"/>
    </source>
</evidence>
<keyword evidence="12" id="KW-0472">Membrane</keyword>
<evidence type="ECO:0000256" key="4">
    <source>
        <dbReference type="ARBA" id="ARBA00006463"/>
    </source>
</evidence>
<evidence type="ECO:0000256" key="11">
    <source>
        <dbReference type="SAM" id="MobiDB-lite"/>
    </source>
</evidence>
<accession>A0A1S1PJL6</accession>
<comment type="function">
    <text evidence="10">Catalyzes the depolymerization of both polygalacturonate and pectins of methyl esterification degree from 22 to 89%, with an endo mode of action. In contrast to the majority of pectate lyases, displays high activity on highly methylated pectins.</text>
</comment>
<comment type="catalytic activity">
    <reaction evidence="1 10">
        <text>Eliminative cleavage of (1-&gt;4)-alpha-D-galacturonan to give oligosaccharides with 4-deoxy-alpha-D-galact-4-enuronosyl groups at their non-reducing ends.</text>
        <dbReference type="EC" id="4.2.2.2"/>
    </reaction>
</comment>
<evidence type="ECO:0000256" key="1">
    <source>
        <dbReference type="ARBA" id="ARBA00000695"/>
    </source>
</evidence>
<evidence type="ECO:0000256" key="12">
    <source>
        <dbReference type="SAM" id="Phobius"/>
    </source>
</evidence>
<proteinExistence type="inferred from homology"/>
<keyword evidence="8 10" id="KW-0106">Calcium</keyword>
<keyword evidence="7" id="KW-0732">Signal</keyword>
<comment type="subcellular location">
    <subcellularLocation>
        <location evidence="3 10">Secreted</location>
    </subcellularLocation>
</comment>
<reference evidence="14" key="1">
    <citation type="submission" date="2016-07" db="EMBL/GenBank/DDBJ databases">
        <title>Frankia sp. NRRL B-16219 Genome sequencing.</title>
        <authorList>
            <person name="Ghodhbane-Gtari F."/>
            <person name="Swanson E."/>
            <person name="Gueddou A."/>
            <person name="Louati M."/>
            <person name="Nouioui I."/>
            <person name="Hezbri K."/>
            <person name="Abebe-Akele F."/>
            <person name="Simpson S."/>
            <person name="Morris K."/>
            <person name="Thomas K."/>
            <person name="Gtari M."/>
            <person name="Tisa L.S."/>
        </authorList>
    </citation>
    <scope>NUCLEOTIDE SEQUENCE [LARGE SCALE GENOMIC DNA]</scope>
    <source>
        <strain evidence="14">NRRL B-16219</strain>
    </source>
</reference>
<protein>
    <recommendedName>
        <fullName evidence="5 10">Pectate lyase</fullName>
        <ecNumber evidence="5 10">4.2.2.2</ecNumber>
    </recommendedName>
</protein>
<evidence type="ECO:0000256" key="8">
    <source>
        <dbReference type="ARBA" id="ARBA00022837"/>
    </source>
</evidence>
<dbReference type="Pfam" id="PF03211">
    <property type="entry name" value="Pectate_lyase"/>
    <property type="match status" value="1"/>
</dbReference>
<dbReference type="SUPFAM" id="SSF51126">
    <property type="entry name" value="Pectin lyase-like"/>
    <property type="match status" value="1"/>
</dbReference>
<comment type="cofactor">
    <cofactor evidence="2 10">
        <name>Ca(2+)</name>
        <dbReference type="ChEBI" id="CHEBI:29108"/>
    </cofactor>
</comment>
<evidence type="ECO:0000256" key="3">
    <source>
        <dbReference type="ARBA" id="ARBA00004613"/>
    </source>
</evidence>
<dbReference type="OrthoDB" id="4298856at2"/>
<feature type="compositionally biased region" description="Basic residues" evidence="11">
    <location>
        <begin position="1"/>
        <end position="10"/>
    </location>
</feature>
<feature type="compositionally biased region" description="Pro residues" evidence="11">
    <location>
        <begin position="94"/>
        <end position="106"/>
    </location>
</feature>
<dbReference type="GO" id="GO:0030570">
    <property type="term" value="F:pectate lyase activity"/>
    <property type="evidence" value="ECO:0007669"/>
    <property type="project" value="UniProtKB-UniRule"/>
</dbReference>
<dbReference type="PANTHER" id="PTHR33407">
    <property type="entry name" value="PECTATE LYASE F-RELATED"/>
    <property type="match status" value="1"/>
</dbReference>
<dbReference type="Gene3D" id="2.160.20.10">
    <property type="entry name" value="Single-stranded right-handed beta-helix, Pectin lyase-like"/>
    <property type="match status" value="1"/>
</dbReference>
<organism evidence="13 14">
    <name type="scientific">Parafrankia soli</name>
    <dbReference type="NCBI Taxonomy" id="2599596"/>
    <lineage>
        <taxon>Bacteria</taxon>
        <taxon>Bacillati</taxon>
        <taxon>Actinomycetota</taxon>
        <taxon>Actinomycetes</taxon>
        <taxon>Frankiales</taxon>
        <taxon>Frankiaceae</taxon>
        <taxon>Parafrankia</taxon>
    </lineage>
</organism>
<dbReference type="GO" id="GO:0045490">
    <property type="term" value="P:pectin catabolic process"/>
    <property type="evidence" value="ECO:0007669"/>
    <property type="project" value="TreeGrafter"/>
</dbReference>
<evidence type="ECO:0000256" key="10">
    <source>
        <dbReference type="RuleBase" id="RU367009"/>
    </source>
</evidence>
<evidence type="ECO:0000256" key="7">
    <source>
        <dbReference type="ARBA" id="ARBA00022729"/>
    </source>
</evidence>
<feature type="transmembrane region" description="Helical" evidence="12">
    <location>
        <begin position="36"/>
        <end position="55"/>
    </location>
</feature>
<keyword evidence="9 10" id="KW-0456">Lyase</keyword>
<keyword evidence="6 10" id="KW-0964">Secreted</keyword>
<dbReference type="Proteomes" id="UP000179769">
    <property type="component" value="Unassembled WGS sequence"/>
</dbReference>
<evidence type="ECO:0000256" key="9">
    <source>
        <dbReference type="ARBA" id="ARBA00023239"/>
    </source>
</evidence>
<dbReference type="EMBL" id="MAXA01000268">
    <property type="protein sequence ID" value="OHV20214.1"/>
    <property type="molecule type" value="Genomic_DNA"/>
</dbReference>
<feature type="compositionally biased region" description="Low complexity" evidence="11">
    <location>
        <begin position="70"/>
        <end position="93"/>
    </location>
</feature>
<comment type="caution">
    <text evidence="13">The sequence shown here is derived from an EMBL/GenBank/DDBJ whole genome shotgun (WGS) entry which is preliminary data.</text>
</comment>
<keyword evidence="12" id="KW-1133">Transmembrane helix</keyword>
<feature type="compositionally biased region" description="Low complexity" evidence="11">
    <location>
        <begin position="107"/>
        <end position="142"/>
    </location>
</feature>
<feature type="region of interest" description="Disordered" evidence="11">
    <location>
        <begin position="1"/>
        <end position="35"/>
    </location>
</feature>
<sequence length="368" mass="36977">MARRTSTRHTYRGESTSSGEAAPAGPARRARPRAGWGVPVLMATLALGAGTLFAGCQPFDGTPVGGGGAPAPTSSPTAGPTAPVTQTPTAGPGSPSPSAPPAPPVTATPSAGPSAPASPTTAPTAGPTTSASPGAPASQGPLPSWPRATADVDVSSTISVTGTFDGGLKRYSGVSDGGQEEGQDPIFEVADGGTVQNVIIGSPAADGIHCKGTCTLRNVWWEDVGEDAATFKGTSAAQTMTIDGGGARGASDKVFQHNGPGTMVIQNFQVQDFGKLYRSCGNCSKQYARHVVVRNVTVTAPGKTLVGVNTNYGDSAQLSGVTIVGDSSRKISICDRYTGNSSGSEPTKTGSGADGTYCRYTPSDIAYR</sequence>
<evidence type="ECO:0000256" key="2">
    <source>
        <dbReference type="ARBA" id="ARBA00001913"/>
    </source>
</evidence>
<keyword evidence="12" id="KW-0812">Transmembrane</keyword>
<dbReference type="AlphaFoldDB" id="A0A1S1PJL6"/>
<name>A0A1S1PJL6_9ACTN</name>
<comment type="similarity">
    <text evidence="4 10">Belongs to the polysaccharide lyase 3 family.</text>
</comment>
<dbReference type="InterPro" id="IPR012334">
    <property type="entry name" value="Pectin_lyas_fold"/>
</dbReference>
<dbReference type="InterPro" id="IPR011050">
    <property type="entry name" value="Pectin_lyase_fold/virulence"/>
</dbReference>
<evidence type="ECO:0000313" key="13">
    <source>
        <dbReference type="EMBL" id="OHV20214.1"/>
    </source>
</evidence>
<evidence type="ECO:0000256" key="5">
    <source>
        <dbReference type="ARBA" id="ARBA00012272"/>
    </source>
</evidence>
<keyword evidence="14" id="KW-1185">Reference proteome</keyword>
<dbReference type="RefSeq" id="WP_071066813.1">
    <property type="nucleotide sequence ID" value="NZ_MAXA01000268.1"/>
</dbReference>